<dbReference type="KEGG" id="trz:GWP43_03885"/>
<dbReference type="PRINTS" id="PR00951">
    <property type="entry name" value="FLGBIOSNFLIP"/>
</dbReference>
<keyword evidence="8 12" id="KW-1133">Transmembrane helix</keyword>
<feature type="signal peptide" evidence="13">
    <location>
        <begin position="1"/>
        <end position="22"/>
    </location>
</feature>
<keyword evidence="13" id="KW-0732">Signal</keyword>
<evidence type="ECO:0000256" key="4">
    <source>
        <dbReference type="ARBA" id="ARBA00022475"/>
    </source>
</evidence>
<dbReference type="AlphaFoldDB" id="A0A6P1XZ24"/>
<evidence type="ECO:0000256" key="2">
    <source>
        <dbReference type="ARBA" id="ARBA00021714"/>
    </source>
</evidence>
<keyword evidence="10" id="KW-0975">Bacterial flagellum</keyword>
<keyword evidence="3 12" id="KW-0813">Transport</keyword>
<feature type="chain" id="PRO_5026899509" description="Flagellar biosynthetic protein FliP" evidence="13">
    <location>
        <begin position="23"/>
        <end position="269"/>
    </location>
</feature>
<evidence type="ECO:0000256" key="5">
    <source>
        <dbReference type="ARBA" id="ARBA00022692"/>
    </source>
</evidence>
<keyword evidence="14" id="KW-0969">Cilium</keyword>
<dbReference type="PROSITE" id="PS01061">
    <property type="entry name" value="FLIP_2"/>
    <property type="match status" value="1"/>
</dbReference>
<dbReference type="RefSeq" id="WP_162662840.1">
    <property type="nucleotide sequence ID" value="NZ_CP048020.1"/>
</dbReference>
<feature type="transmembrane region" description="Helical" evidence="12">
    <location>
        <begin position="248"/>
        <end position="268"/>
    </location>
</feature>
<dbReference type="NCBIfam" id="TIGR01103">
    <property type="entry name" value="fliP"/>
    <property type="match status" value="1"/>
</dbReference>
<dbReference type="GO" id="GO:0009425">
    <property type="term" value="C:bacterial-type flagellum basal body"/>
    <property type="evidence" value="ECO:0007669"/>
    <property type="project" value="UniProtKB-SubCell"/>
</dbReference>
<evidence type="ECO:0000256" key="3">
    <source>
        <dbReference type="ARBA" id="ARBA00022448"/>
    </source>
</evidence>
<dbReference type="GO" id="GO:0005886">
    <property type="term" value="C:plasma membrane"/>
    <property type="evidence" value="ECO:0007669"/>
    <property type="project" value="UniProtKB-SubCell"/>
</dbReference>
<keyword evidence="9 12" id="KW-0472">Membrane</keyword>
<keyword evidence="7 12" id="KW-0653">Protein transport</keyword>
<protein>
    <recommendedName>
        <fullName evidence="2 12">Flagellar biosynthetic protein FliP</fullName>
    </recommendedName>
</protein>
<reference evidence="14 15" key="1">
    <citation type="submission" date="2020-01" db="EMBL/GenBank/DDBJ databases">
        <title>Complete genome sequence of a human oral phylogroup 1 Treponema sp. strain ATCC 700766, originally isolated from periodontitis dental plaque.</title>
        <authorList>
            <person name="Chan Y."/>
            <person name="Huo Y.-B."/>
            <person name="Yu X.-L."/>
            <person name="Zeng H."/>
            <person name="Leung W.-K."/>
            <person name="Watt R.M."/>
        </authorList>
    </citation>
    <scope>NUCLEOTIDE SEQUENCE [LARGE SCALE GENOMIC DNA]</scope>
    <source>
        <strain evidence="14 15">OMZ 804</strain>
    </source>
</reference>
<keyword evidence="6 12" id="KW-1005">Bacterial flagellum biogenesis</keyword>
<dbReference type="NCBIfam" id="NF009438">
    <property type="entry name" value="PRK12797.1"/>
    <property type="match status" value="1"/>
</dbReference>
<dbReference type="GO" id="GO:0044781">
    <property type="term" value="P:bacterial-type flagellum organization"/>
    <property type="evidence" value="ECO:0007669"/>
    <property type="project" value="UniProtKB-UniRule"/>
</dbReference>
<evidence type="ECO:0000256" key="6">
    <source>
        <dbReference type="ARBA" id="ARBA00022795"/>
    </source>
</evidence>
<evidence type="ECO:0000313" key="14">
    <source>
        <dbReference type="EMBL" id="QHX42727.1"/>
    </source>
</evidence>
<evidence type="ECO:0000256" key="12">
    <source>
        <dbReference type="RuleBase" id="RU362069"/>
    </source>
</evidence>
<evidence type="ECO:0000313" key="15">
    <source>
        <dbReference type="Proteomes" id="UP000464374"/>
    </source>
</evidence>
<evidence type="ECO:0000256" key="7">
    <source>
        <dbReference type="ARBA" id="ARBA00022927"/>
    </source>
</evidence>
<evidence type="ECO:0000256" key="11">
    <source>
        <dbReference type="ARBA" id="ARBA00023225"/>
    </source>
</evidence>
<proteinExistence type="inferred from homology"/>
<evidence type="ECO:0000256" key="13">
    <source>
        <dbReference type="SAM" id="SignalP"/>
    </source>
</evidence>
<dbReference type="Proteomes" id="UP000464374">
    <property type="component" value="Chromosome"/>
</dbReference>
<feature type="transmembrane region" description="Helical" evidence="12">
    <location>
        <begin position="63"/>
        <end position="90"/>
    </location>
</feature>
<comment type="function">
    <text evidence="12">Plays a role in the flagellum-specific transport system.</text>
</comment>
<evidence type="ECO:0000256" key="9">
    <source>
        <dbReference type="ARBA" id="ARBA00023136"/>
    </source>
</evidence>
<dbReference type="PRINTS" id="PR01302">
    <property type="entry name" value="TYPE3IMPPROT"/>
</dbReference>
<evidence type="ECO:0000256" key="1">
    <source>
        <dbReference type="ARBA" id="ARBA00006257"/>
    </source>
</evidence>
<dbReference type="Pfam" id="PF00813">
    <property type="entry name" value="FliP"/>
    <property type="match status" value="1"/>
</dbReference>
<keyword evidence="14" id="KW-0282">Flagellum</keyword>
<sequence>MKKLAIGIACICLFCIPATLSAQSNTGTSQTGRTEIDATRETTRVPFVNLNIREPQNNREVAFSIQLLLLITLITLAPSILLLTTSFLRLSIALDFIKRALSLQQVPPTQVLNGIALFLTIFIMWPTFTDIYNKSFKPMADGQINIETAYTEAEKPLRLFMYKQMAHDPSHIRLCMSLARMEKPNTLADVPTHVLIPAFILHELTVAFQIGIFLYLPFIIIDMVVASILMSMGMIMLPPVQISMPFKLILFVLVDGWNLLVGQLFQSFL</sequence>
<keyword evidence="4 12" id="KW-1003">Cell membrane</keyword>
<dbReference type="PROSITE" id="PS01060">
    <property type="entry name" value="FLIP_1"/>
    <property type="match status" value="1"/>
</dbReference>
<evidence type="ECO:0000256" key="8">
    <source>
        <dbReference type="ARBA" id="ARBA00022989"/>
    </source>
</evidence>
<feature type="transmembrane region" description="Helical" evidence="12">
    <location>
        <begin position="212"/>
        <end position="236"/>
    </location>
</feature>
<dbReference type="EMBL" id="CP048020">
    <property type="protein sequence ID" value="QHX42727.1"/>
    <property type="molecule type" value="Genomic_DNA"/>
</dbReference>
<keyword evidence="14" id="KW-0966">Cell projection</keyword>
<keyword evidence="11 12" id="KW-1006">Bacterial flagellum protein export</keyword>
<accession>A0A6P1XZ24</accession>
<organism evidence="14 15">
    <name type="scientific">Treponema vincentii</name>
    <dbReference type="NCBI Taxonomy" id="69710"/>
    <lineage>
        <taxon>Bacteria</taxon>
        <taxon>Pseudomonadati</taxon>
        <taxon>Spirochaetota</taxon>
        <taxon>Spirochaetia</taxon>
        <taxon>Spirochaetales</taxon>
        <taxon>Treponemataceae</taxon>
        <taxon>Treponema</taxon>
    </lineage>
</organism>
<dbReference type="PANTHER" id="PTHR30587:SF0">
    <property type="entry name" value="FLAGELLAR BIOSYNTHETIC PROTEIN FLIP"/>
    <property type="match status" value="1"/>
</dbReference>
<dbReference type="PANTHER" id="PTHR30587">
    <property type="entry name" value="FLAGELLAR BIOSYNTHETIC PROTEIN FLIP"/>
    <property type="match status" value="1"/>
</dbReference>
<name>A0A6P1XZ24_9SPIR</name>
<keyword evidence="5 12" id="KW-0812">Transmembrane</keyword>
<gene>
    <name evidence="12 14" type="primary">fliP</name>
    <name evidence="14" type="ORF">GWP43_03885</name>
</gene>
<dbReference type="GO" id="GO:0009306">
    <property type="term" value="P:protein secretion"/>
    <property type="evidence" value="ECO:0007669"/>
    <property type="project" value="UniProtKB-UniRule"/>
</dbReference>
<comment type="similarity">
    <text evidence="1 12">Belongs to the FliP/MopC/SpaP family.</text>
</comment>
<evidence type="ECO:0000256" key="10">
    <source>
        <dbReference type="ARBA" id="ARBA00023143"/>
    </source>
</evidence>
<dbReference type="InterPro" id="IPR005838">
    <property type="entry name" value="T3SS_IM_P"/>
</dbReference>
<dbReference type="InterPro" id="IPR005837">
    <property type="entry name" value="FliP"/>
</dbReference>
<comment type="subcellular location">
    <subcellularLocation>
        <location evidence="12">Cell membrane</location>
        <topology evidence="12">Multi-pass membrane protein</topology>
    </subcellularLocation>
    <subcellularLocation>
        <location evidence="12">Bacterial flagellum basal body</location>
    </subcellularLocation>
</comment>
<feature type="transmembrane region" description="Helical" evidence="12">
    <location>
        <begin position="111"/>
        <end position="128"/>
    </location>
</feature>